<name>A0A918BYI7_9ACTN</name>
<reference evidence="2" key="1">
    <citation type="journal article" date="2014" name="Int. J. Syst. Evol. Microbiol.">
        <title>Complete genome sequence of Corynebacterium casei LMG S-19264T (=DSM 44701T), isolated from a smear-ripened cheese.</title>
        <authorList>
            <consortium name="US DOE Joint Genome Institute (JGI-PGF)"/>
            <person name="Walter F."/>
            <person name="Albersmeier A."/>
            <person name="Kalinowski J."/>
            <person name="Ruckert C."/>
        </authorList>
    </citation>
    <scope>NUCLEOTIDE SEQUENCE</scope>
    <source>
        <strain evidence="2">JCM 4403</strain>
    </source>
</reference>
<evidence type="ECO:0000313" key="3">
    <source>
        <dbReference type="Proteomes" id="UP000656732"/>
    </source>
</evidence>
<sequence length="77" mass="8279">MLVQPLFEALLDGDEPVAEVGVRRRADDAHADHGEGPARDPLDDAHTAPGQSRVHPQYAHAPALSLDHLFVQAIGCH</sequence>
<protein>
    <submittedName>
        <fullName evidence="2">Uncharacterized protein</fullName>
    </submittedName>
</protein>
<gene>
    <name evidence="2" type="ORF">GCM10010280_50050</name>
</gene>
<evidence type="ECO:0000256" key="1">
    <source>
        <dbReference type="SAM" id="MobiDB-lite"/>
    </source>
</evidence>
<comment type="caution">
    <text evidence="2">The sequence shown here is derived from an EMBL/GenBank/DDBJ whole genome shotgun (WGS) entry which is preliminary data.</text>
</comment>
<organism evidence="2 3">
    <name type="scientific">Streptomyces pilosus</name>
    <dbReference type="NCBI Taxonomy" id="28893"/>
    <lineage>
        <taxon>Bacteria</taxon>
        <taxon>Bacillati</taxon>
        <taxon>Actinomycetota</taxon>
        <taxon>Actinomycetes</taxon>
        <taxon>Kitasatosporales</taxon>
        <taxon>Streptomycetaceae</taxon>
        <taxon>Streptomyces</taxon>
    </lineage>
</organism>
<dbReference type="Proteomes" id="UP000656732">
    <property type="component" value="Unassembled WGS sequence"/>
</dbReference>
<dbReference type="AlphaFoldDB" id="A0A918BYI7"/>
<feature type="region of interest" description="Disordered" evidence="1">
    <location>
        <begin position="23"/>
        <end position="55"/>
    </location>
</feature>
<dbReference type="EMBL" id="BMTU01000011">
    <property type="protein sequence ID" value="GGQ96414.1"/>
    <property type="molecule type" value="Genomic_DNA"/>
</dbReference>
<feature type="compositionally biased region" description="Basic and acidic residues" evidence="1">
    <location>
        <begin position="23"/>
        <end position="46"/>
    </location>
</feature>
<reference evidence="2" key="2">
    <citation type="submission" date="2020-09" db="EMBL/GenBank/DDBJ databases">
        <authorList>
            <person name="Sun Q."/>
            <person name="Ohkuma M."/>
        </authorList>
    </citation>
    <scope>NUCLEOTIDE SEQUENCE</scope>
    <source>
        <strain evidence="2">JCM 4403</strain>
    </source>
</reference>
<evidence type="ECO:0000313" key="2">
    <source>
        <dbReference type="EMBL" id="GGQ96414.1"/>
    </source>
</evidence>
<proteinExistence type="predicted"/>
<keyword evidence="3" id="KW-1185">Reference proteome</keyword>
<accession>A0A918BYI7</accession>